<dbReference type="OrthoDB" id="9793552at2"/>
<evidence type="ECO:0000313" key="1">
    <source>
        <dbReference type="EMBL" id="PKQ70879.1"/>
    </source>
</evidence>
<keyword evidence="2" id="KW-1185">Reference proteome</keyword>
<evidence type="ECO:0000313" key="2">
    <source>
        <dbReference type="Proteomes" id="UP000233387"/>
    </source>
</evidence>
<dbReference type="AlphaFoldDB" id="A0A2N3IKL5"/>
<dbReference type="Proteomes" id="UP000233387">
    <property type="component" value="Unassembled WGS sequence"/>
</dbReference>
<protein>
    <recommendedName>
        <fullName evidence="3">Coenzyme Q-binding protein COQ10 START domain-containing protein</fullName>
    </recommendedName>
</protein>
<organism evidence="1 2">
    <name type="scientific">Raineya orbicola</name>
    <dbReference type="NCBI Taxonomy" id="2016530"/>
    <lineage>
        <taxon>Bacteria</taxon>
        <taxon>Pseudomonadati</taxon>
        <taxon>Bacteroidota</taxon>
        <taxon>Cytophagia</taxon>
        <taxon>Cytophagales</taxon>
        <taxon>Raineyaceae</taxon>
        <taxon>Raineya</taxon>
    </lineage>
</organism>
<proteinExistence type="predicted"/>
<reference evidence="1 2" key="1">
    <citation type="submission" date="2017-06" db="EMBL/GenBank/DDBJ databases">
        <title>Raineya orbicola gen. nov., sp. nov. a slightly thermophilic bacterium of the phylum Bacteroidetes and the description of Raineyaceae fam. nov.</title>
        <authorList>
            <person name="Albuquerque L."/>
            <person name="Polonia A.R.M."/>
            <person name="Barroso C."/>
            <person name="Froufe H.J.C."/>
            <person name="Lage O."/>
            <person name="Lobo-Da-Cunha A."/>
            <person name="Egas C."/>
            <person name="Da Costa M.S."/>
        </authorList>
    </citation>
    <scope>NUCLEOTIDE SEQUENCE [LARGE SCALE GENOMIC DNA]</scope>
    <source>
        <strain evidence="1 2">SPSPC-11</strain>
    </source>
</reference>
<gene>
    <name evidence="1" type="ORF">Rain11_0020</name>
</gene>
<dbReference type="Gene3D" id="3.30.530.20">
    <property type="match status" value="1"/>
</dbReference>
<sequence length="157" mass="18830">MLYQLYRRQILPISLEEAWEFFSSPFNLKKITPPDMGFEVKLISPEQKMYAGMIIAYKVRPLLGIPMNWVTEITHVREPYFFVDEQRFGPYSLWHHQHHFREVAEGVEMEDLVSYKVPLGILGRLANVLFVRKRLEYIFDYRYKVLEEIFPKTAVLR</sequence>
<dbReference type="EMBL" id="NKXO01000001">
    <property type="protein sequence ID" value="PKQ70879.1"/>
    <property type="molecule type" value="Genomic_DNA"/>
</dbReference>
<dbReference type="SUPFAM" id="SSF55961">
    <property type="entry name" value="Bet v1-like"/>
    <property type="match status" value="1"/>
</dbReference>
<comment type="caution">
    <text evidence="1">The sequence shown here is derived from an EMBL/GenBank/DDBJ whole genome shotgun (WGS) entry which is preliminary data.</text>
</comment>
<name>A0A2N3IKL5_9BACT</name>
<evidence type="ECO:0008006" key="3">
    <source>
        <dbReference type="Google" id="ProtNLM"/>
    </source>
</evidence>
<accession>A0A2N3IKL5</accession>
<dbReference type="InterPro" id="IPR023393">
    <property type="entry name" value="START-like_dom_sf"/>
</dbReference>
<dbReference type="CDD" id="cd07820">
    <property type="entry name" value="SRPBCC_3"/>
    <property type="match status" value="1"/>
</dbReference>
<dbReference type="RefSeq" id="WP_101357288.1">
    <property type="nucleotide sequence ID" value="NZ_NKXO01000001.1"/>
</dbReference>